<gene>
    <name evidence="3" type="ORF">RIF25_04650</name>
</gene>
<dbReference type="RefSeq" id="WP_322877381.1">
    <property type="nucleotide sequence ID" value="NZ_JAVMIP010000003.1"/>
</dbReference>
<organism evidence="3 4">
    <name type="scientific">Pseudocalidococcus azoricus BACA0444</name>
    <dbReference type="NCBI Taxonomy" id="2918990"/>
    <lineage>
        <taxon>Bacteria</taxon>
        <taxon>Bacillati</taxon>
        <taxon>Cyanobacteriota</taxon>
        <taxon>Cyanophyceae</taxon>
        <taxon>Acaryochloridales</taxon>
        <taxon>Thermosynechococcaceae</taxon>
        <taxon>Pseudocalidococcus</taxon>
        <taxon>Pseudocalidococcus azoricus</taxon>
    </lineage>
</organism>
<dbReference type="Proteomes" id="UP001268256">
    <property type="component" value="Unassembled WGS sequence"/>
</dbReference>
<protein>
    <submittedName>
        <fullName evidence="3">Uncharacterized protein</fullName>
    </submittedName>
</protein>
<feature type="transmembrane region" description="Helical" evidence="2">
    <location>
        <begin position="66"/>
        <end position="90"/>
    </location>
</feature>
<proteinExistence type="predicted"/>
<evidence type="ECO:0000313" key="3">
    <source>
        <dbReference type="EMBL" id="MDS3860093.1"/>
    </source>
</evidence>
<keyword evidence="1" id="KW-0175">Coiled coil</keyword>
<evidence type="ECO:0000256" key="2">
    <source>
        <dbReference type="SAM" id="Phobius"/>
    </source>
</evidence>
<feature type="coiled-coil region" evidence="1">
    <location>
        <begin position="17"/>
        <end position="58"/>
    </location>
</feature>
<keyword evidence="2" id="KW-0812">Transmembrane</keyword>
<dbReference type="AlphaFoldDB" id="A0AAE4FQZ7"/>
<keyword evidence="2" id="KW-0472">Membrane</keyword>
<comment type="caution">
    <text evidence="3">The sequence shown here is derived from an EMBL/GenBank/DDBJ whole genome shotgun (WGS) entry which is preliminary data.</text>
</comment>
<name>A0AAE4FQZ7_9CYAN</name>
<evidence type="ECO:0000256" key="1">
    <source>
        <dbReference type="SAM" id="Coils"/>
    </source>
</evidence>
<accession>A0AAE4FQZ7</accession>
<keyword evidence="2" id="KW-1133">Transmembrane helix</keyword>
<sequence>MSEPITASEARQILDVLKEVQGDMKSVKSDVQSLTVEVKVMQAELKGLRDDLNELRTQQRSTDGRLWVFVAGLVTLLGGSLLTGLARLLWVRQLI</sequence>
<reference evidence="4" key="1">
    <citation type="submission" date="2023-07" db="EMBL/GenBank/DDBJ databases">
        <authorList>
            <person name="Luz R."/>
            <person name="Cordeiro R."/>
            <person name="Fonseca A."/>
            <person name="Goncalves V."/>
        </authorList>
    </citation>
    <scope>NUCLEOTIDE SEQUENCE [LARGE SCALE GENOMIC DNA]</scope>
    <source>
        <strain evidence="4">BACA0444</strain>
    </source>
</reference>
<evidence type="ECO:0000313" key="4">
    <source>
        <dbReference type="Proteomes" id="UP001268256"/>
    </source>
</evidence>
<keyword evidence="4" id="KW-1185">Reference proteome</keyword>
<dbReference type="EMBL" id="JAVMIP010000003">
    <property type="protein sequence ID" value="MDS3860093.1"/>
    <property type="molecule type" value="Genomic_DNA"/>
</dbReference>